<evidence type="ECO:0000256" key="1">
    <source>
        <dbReference type="SAM" id="MobiDB-lite"/>
    </source>
</evidence>
<dbReference type="RefSeq" id="WP_039721937.1">
    <property type="nucleotide sequence ID" value="NZ_CP037899.1"/>
</dbReference>
<organism evidence="3 5">
    <name type="scientific">Methylacidiphilum kamchatkense Kam1</name>
    <dbReference type="NCBI Taxonomy" id="1202785"/>
    <lineage>
        <taxon>Bacteria</taxon>
        <taxon>Pseudomonadati</taxon>
        <taxon>Verrucomicrobiota</taxon>
        <taxon>Methylacidiphilae</taxon>
        <taxon>Methylacidiphilales</taxon>
        <taxon>Methylacidiphilaceae</taxon>
        <taxon>Methylacidiphilum (ex Ratnadevi et al. 2023)</taxon>
    </lineage>
</organism>
<reference evidence="3" key="2">
    <citation type="journal article" date="2019" name="BMC Genomics">
        <title>Complete genome sequence analysis of the thermoacidophilic verrucomicrobial methanotroph 'Candidatus Methylacidiphilum kamchatkense' strain Kam1 and comparison with its closest relatives.</title>
        <authorList>
            <person name="Kruse T."/>
            <person name="Ratnadevi C.M."/>
            <person name="Erikstad H.A."/>
            <person name="Birkeland N.K."/>
        </authorList>
    </citation>
    <scope>NUCLEOTIDE SEQUENCE</scope>
    <source>
        <strain evidence="3">Kam1</strain>
    </source>
</reference>
<dbReference type="OrthoDB" id="118663at2"/>
<evidence type="ECO:0008006" key="6">
    <source>
        <dbReference type="Google" id="ProtNLM"/>
    </source>
</evidence>
<dbReference type="STRING" id="1202785.A946_09235"/>
<sequence>MGKEKKVLSGEKFVFSNDSQKIEILEAAFDYRGDVTLELVQGQTIEGYLFNRQLTEAPFFVEMLVPGEESARRIPIEQICAVTFSGKDPADGKSYEAWKAKKEKERREEAKKIESEMKQAGLLD</sequence>
<keyword evidence="4" id="KW-1185">Reference proteome</keyword>
<evidence type="ECO:0000313" key="2">
    <source>
        <dbReference type="EMBL" id="KIE58083.1"/>
    </source>
</evidence>
<feature type="compositionally biased region" description="Basic and acidic residues" evidence="1">
    <location>
        <begin position="98"/>
        <end position="117"/>
    </location>
</feature>
<dbReference type="AlphaFoldDB" id="A0A0C1UQG2"/>
<evidence type="ECO:0000313" key="4">
    <source>
        <dbReference type="Proteomes" id="UP000031594"/>
    </source>
</evidence>
<reference evidence="5" key="3">
    <citation type="submission" date="2019-03" db="EMBL/GenBank/DDBJ databases">
        <title>Complete genome of Methylacidiphilum kamchatkense Kam1.</title>
        <authorList>
            <person name="Kruse T."/>
            <person name="Murarilal Ratnadevi C."/>
            <person name="Erikstad H.-A."/>
            <person name="Birkeland N.-K."/>
        </authorList>
    </citation>
    <scope>NUCLEOTIDE SEQUENCE [LARGE SCALE GENOMIC DNA]</scope>
    <source>
        <strain evidence="5">kam1</strain>
    </source>
</reference>
<dbReference type="EMBL" id="JQNX01000007">
    <property type="protein sequence ID" value="KIE58083.1"/>
    <property type="molecule type" value="Genomic_DNA"/>
</dbReference>
<dbReference type="EMBL" id="CP037899">
    <property type="protein sequence ID" value="QDQ41602.1"/>
    <property type="molecule type" value="Genomic_DNA"/>
</dbReference>
<dbReference type="Proteomes" id="UP000031594">
    <property type="component" value="Unassembled WGS sequence"/>
</dbReference>
<protein>
    <recommendedName>
        <fullName evidence="6">Mu transposase-like protein</fullName>
    </recommendedName>
</protein>
<evidence type="ECO:0000313" key="5">
    <source>
        <dbReference type="Proteomes" id="UP000315925"/>
    </source>
</evidence>
<reference evidence="2 4" key="1">
    <citation type="submission" date="2014-08" db="EMBL/GenBank/DDBJ databases">
        <title>Methylacidiphilum kamchatkense strain Kam1 draft genome sequence.</title>
        <authorList>
            <person name="Birkeland N.-K."/>
            <person name="Erikstad H.A."/>
        </authorList>
    </citation>
    <scope>NUCLEOTIDE SEQUENCE [LARGE SCALE GENOMIC DNA]</scope>
    <source>
        <strain evidence="2 4">Kam1</strain>
    </source>
</reference>
<evidence type="ECO:0000313" key="3">
    <source>
        <dbReference type="EMBL" id="QDQ41602.1"/>
    </source>
</evidence>
<proteinExistence type="predicted"/>
<name>A0A0C1UQG2_9BACT</name>
<feature type="region of interest" description="Disordered" evidence="1">
    <location>
        <begin position="98"/>
        <end position="124"/>
    </location>
</feature>
<dbReference type="Proteomes" id="UP000315925">
    <property type="component" value="Chromosome"/>
</dbReference>
<accession>A0A0C1UQG2</accession>
<gene>
    <name evidence="2" type="ORF">A946_09235</name>
    <name evidence="3" type="ORF">kam1_349</name>
</gene>
<dbReference type="KEGG" id="mkc:kam1_349"/>